<sequence>MSLTDSSAIDIAKSASLASRHLATLSEANRNDALAALHDALLANKEAILEANARDLQAAKQSVEGGSLSHSALKRLDLSRPGKYEDMLQGILSVRNLKDPIGNVTLRTLLDDGLILEKVACPIGVLLIIFEARPEVIANIAALSIKSGNAAILKGGKESTESFVVISKVISEAISNTQVPQSSIQLVKTRAAVSDLLAQDSLIDLVIPRGSNDLVRFVKDNTKIPVLGHADGLCSAYIHSDADPEVAVKVIVDSKTDYPAACNSLETLLVHHSVLKSVLLFVAKGLISKGVILRCDESSKAALMESLTSTEAESLQDAHDSDFGTEFLDLTLAVKTISSDSALTSVEAAIAHINSHSSKHTDIIVTKAEDIANIFMKGVDSAGVFWNASTRFADGMRYGFGTEVGISTNKIHSRGPVGLDGLTIYKYLIRGDGHRASDYSDGLQGKRYKHQNLQIL</sequence>
<dbReference type="Gene3D" id="3.40.605.10">
    <property type="entry name" value="Aldehyde Dehydrogenase, Chain A, domain 1"/>
    <property type="match status" value="1"/>
</dbReference>
<dbReference type="UniPathway" id="UPA00098">
    <property type="reaction ID" value="UER00360"/>
</dbReference>
<dbReference type="PANTHER" id="PTHR11063:SF8">
    <property type="entry name" value="DELTA-1-PYRROLINE-5-CARBOXYLATE SYNTHASE"/>
    <property type="match status" value="1"/>
</dbReference>
<dbReference type="InterPro" id="IPR016161">
    <property type="entry name" value="Ald_DH/histidinol_DH"/>
</dbReference>
<dbReference type="RefSeq" id="XP_040666762.1">
    <property type="nucleotide sequence ID" value="XM_040806732.1"/>
</dbReference>
<comment type="function">
    <text evidence="8">Catalyzes the NADPH dependent reduction of L-gamma-glutamyl 5-phosphate into L-glutamate 5-semialdehyde and phosphate. The product spontaneously undergoes cyclization to form 1-pyrroline-5-carboxylate.</text>
</comment>
<dbReference type="GO" id="GO:0004350">
    <property type="term" value="F:glutamate-5-semialdehyde dehydrogenase activity"/>
    <property type="evidence" value="ECO:0007669"/>
    <property type="project" value="UniProtKB-EC"/>
</dbReference>
<dbReference type="GO" id="GO:0050661">
    <property type="term" value="F:NADP binding"/>
    <property type="evidence" value="ECO:0007669"/>
    <property type="project" value="InterPro"/>
</dbReference>
<accession>A0A1L9PHJ5</accession>
<keyword evidence="3" id="KW-0028">Amino-acid biosynthesis</keyword>
<dbReference type="GeneID" id="63722243"/>
<dbReference type="PIRSF" id="PIRSF000151">
    <property type="entry name" value="GPR"/>
    <property type="match status" value="1"/>
</dbReference>
<evidence type="ECO:0000256" key="6">
    <source>
        <dbReference type="ARBA" id="ARBA00023002"/>
    </source>
</evidence>
<dbReference type="InterPro" id="IPR000965">
    <property type="entry name" value="GPR_dom"/>
</dbReference>
<keyword evidence="5" id="KW-0521">NADP</keyword>
<evidence type="ECO:0000256" key="8">
    <source>
        <dbReference type="ARBA" id="ARBA00059423"/>
    </source>
</evidence>
<reference evidence="14" key="1">
    <citation type="journal article" date="2017" name="Genome Biol.">
        <title>Comparative genomics reveals high biological diversity and specific adaptations in the industrially and medically important fungal genus Aspergillus.</title>
        <authorList>
            <person name="de Vries R.P."/>
            <person name="Riley R."/>
            <person name="Wiebenga A."/>
            <person name="Aguilar-Osorio G."/>
            <person name="Amillis S."/>
            <person name="Uchima C.A."/>
            <person name="Anderluh G."/>
            <person name="Asadollahi M."/>
            <person name="Askin M."/>
            <person name="Barry K."/>
            <person name="Battaglia E."/>
            <person name="Bayram O."/>
            <person name="Benocci T."/>
            <person name="Braus-Stromeyer S.A."/>
            <person name="Caldana C."/>
            <person name="Canovas D."/>
            <person name="Cerqueira G.C."/>
            <person name="Chen F."/>
            <person name="Chen W."/>
            <person name="Choi C."/>
            <person name="Clum A."/>
            <person name="Dos Santos R.A."/>
            <person name="Damasio A.R."/>
            <person name="Diallinas G."/>
            <person name="Emri T."/>
            <person name="Fekete E."/>
            <person name="Flipphi M."/>
            <person name="Freyberg S."/>
            <person name="Gallo A."/>
            <person name="Gournas C."/>
            <person name="Habgood R."/>
            <person name="Hainaut M."/>
            <person name="Harispe M.L."/>
            <person name="Henrissat B."/>
            <person name="Hilden K.S."/>
            <person name="Hope R."/>
            <person name="Hossain A."/>
            <person name="Karabika E."/>
            <person name="Karaffa L."/>
            <person name="Karanyi Z."/>
            <person name="Krasevec N."/>
            <person name="Kuo A."/>
            <person name="Kusch H."/>
            <person name="LaButti K."/>
            <person name="Lagendijk E.L."/>
            <person name="Lapidus A."/>
            <person name="Levasseur A."/>
            <person name="Lindquist E."/>
            <person name="Lipzen A."/>
            <person name="Logrieco A.F."/>
            <person name="MacCabe A."/>
            <person name="Maekelae M.R."/>
            <person name="Malavazi I."/>
            <person name="Melin P."/>
            <person name="Meyer V."/>
            <person name="Mielnichuk N."/>
            <person name="Miskei M."/>
            <person name="Molnar A.P."/>
            <person name="Mule G."/>
            <person name="Ngan C.Y."/>
            <person name="Orejas M."/>
            <person name="Orosz E."/>
            <person name="Ouedraogo J.P."/>
            <person name="Overkamp K.M."/>
            <person name="Park H.-S."/>
            <person name="Perrone G."/>
            <person name="Piumi F."/>
            <person name="Punt P.J."/>
            <person name="Ram A.F."/>
            <person name="Ramon A."/>
            <person name="Rauscher S."/>
            <person name="Record E."/>
            <person name="Riano-Pachon D.M."/>
            <person name="Robert V."/>
            <person name="Roehrig J."/>
            <person name="Ruller R."/>
            <person name="Salamov A."/>
            <person name="Salih N.S."/>
            <person name="Samson R.A."/>
            <person name="Sandor E."/>
            <person name="Sanguinetti M."/>
            <person name="Schuetze T."/>
            <person name="Sepcic K."/>
            <person name="Shelest E."/>
            <person name="Sherlock G."/>
            <person name="Sophianopoulou V."/>
            <person name="Squina F.M."/>
            <person name="Sun H."/>
            <person name="Susca A."/>
            <person name="Todd R.B."/>
            <person name="Tsang A."/>
            <person name="Unkles S.E."/>
            <person name="van de Wiele N."/>
            <person name="van Rossen-Uffink D."/>
            <person name="Oliveira J.V."/>
            <person name="Vesth T.C."/>
            <person name="Visser J."/>
            <person name="Yu J.-H."/>
            <person name="Zhou M."/>
            <person name="Andersen M.R."/>
            <person name="Archer D.B."/>
            <person name="Baker S.E."/>
            <person name="Benoit I."/>
            <person name="Brakhage A.A."/>
            <person name="Braus G.H."/>
            <person name="Fischer R."/>
            <person name="Frisvad J.C."/>
            <person name="Goldman G.H."/>
            <person name="Houbraken J."/>
            <person name="Oakley B."/>
            <person name="Pocsi I."/>
            <person name="Scazzocchio C."/>
            <person name="Seiboth B."/>
            <person name="vanKuyk P.A."/>
            <person name="Wortman J."/>
            <person name="Dyer P.S."/>
            <person name="Grigoriev I.V."/>
        </authorList>
    </citation>
    <scope>NUCLEOTIDE SEQUENCE [LARGE SCALE GENOMIC DNA]</scope>
    <source>
        <strain evidence="14">CBS 583.65</strain>
    </source>
</reference>
<dbReference type="InterPro" id="IPR016162">
    <property type="entry name" value="Ald_DH_N"/>
</dbReference>
<organism evidence="13 14">
    <name type="scientific">Aspergillus versicolor CBS 583.65</name>
    <dbReference type="NCBI Taxonomy" id="1036611"/>
    <lineage>
        <taxon>Eukaryota</taxon>
        <taxon>Fungi</taxon>
        <taxon>Dikarya</taxon>
        <taxon>Ascomycota</taxon>
        <taxon>Pezizomycotina</taxon>
        <taxon>Eurotiomycetes</taxon>
        <taxon>Eurotiomycetidae</taxon>
        <taxon>Eurotiales</taxon>
        <taxon>Aspergillaceae</taxon>
        <taxon>Aspergillus</taxon>
        <taxon>Aspergillus subgen. Nidulantes</taxon>
    </lineage>
</organism>
<dbReference type="NCBIfam" id="NF001221">
    <property type="entry name" value="PRK00197.1"/>
    <property type="match status" value="1"/>
</dbReference>
<dbReference type="OrthoDB" id="1934954at2759"/>
<evidence type="ECO:0000259" key="12">
    <source>
        <dbReference type="Pfam" id="PF00171"/>
    </source>
</evidence>
<dbReference type="Gene3D" id="3.40.309.10">
    <property type="entry name" value="Aldehyde Dehydrogenase, Chain A, domain 2"/>
    <property type="match status" value="1"/>
</dbReference>
<dbReference type="NCBIfam" id="TIGR00407">
    <property type="entry name" value="proA"/>
    <property type="match status" value="1"/>
</dbReference>
<evidence type="ECO:0000256" key="3">
    <source>
        <dbReference type="ARBA" id="ARBA00022605"/>
    </source>
</evidence>
<evidence type="ECO:0000256" key="2">
    <source>
        <dbReference type="ARBA" id="ARBA00013002"/>
    </source>
</evidence>
<comment type="similarity">
    <text evidence="9">Belongs to the gamma-glutamyl phosphate reductase family.</text>
</comment>
<name>A0A1L9PHJ5_ASPVE</name>
<dbReference type="PANTHER" id="PTHR11063">
    <property type="entry name" value="GLUTAMATE SEMIALDEHYDE DEHYDROGENASE"/>
    <property type="match status" value="1"/>
</dbReference>
<evidence type="ECO:0000313" key="13">
    <source>
        <dbReference type="EMBL" id="OJJ01000.1"/>
    </source>
</evidence>
<comment type="pathway">
    <text evidence="1">Amino-acid biosynthesis; L-proline biosynthesis; L-glutamate 5-semialdehyde from L-glutamate: step 2/2.</text>
</comment>
<comment type="catalytic activity">
    <reaction evidence="7">
        <text>L-glutamate 5-semialdehyde + phosphate + NADP(+) = L-glutamyl 5-phosphate + NADPH + H(+)</text>
        <dbReference type="Rhea" id="RHEA:19541"/>
        <dbReference type="ChEBI" id="CHEBI:15378"/>
        <dbReference type="ChEBI" id="CHEBI:43474"/>
        <dbReference type="ChEBI" id="CHEBI:57783"/>
        <dbReference type="ChEBI" id="CHEBI:58066"/>
        <dbReference type="ChEBI" id="CHEBI:58274"/>
        <dbReference type="ChEBI" id="CHEBI:58349"/>
        <dbReference type="EC" id="1.2.1.41"/>
    </reaction>
</comment>
<dbReference type="EC" id="1.2.1.41" evidence="2"/>
<evidence type="ECO:0000256" key="7">
    <source>
        <dbReference type="ARBA" id="ARBA00049024"/>
    </source>
</evidence>
<protein>
    <recommendedName>
        <fullName evidence="2">glutamate-5-semialdehyde dehydrogenase</fullName>
        <ecNumber evidence="2">1.2.1.41</ecNumber>
    </recommendedName>
    <alternativeName>
        <fullName evidence="11">Glutamate-5-semialdehyde dehydrogenase</fullName>
    </alternativeName>
    <alternativeName>
        <fullName evidence="10">Glutamyl-gamma-semialdehyde dehydrogenase</fullName>
    </alternativeName>
</protein>
<proteinExistence type="inferred from homology"/>
<dbReference type="Pfam" id="PF00171">
    <property type="entry name" value="Aldedh"/>
    <property type="match status" value="1"/>
</dbReference>
<dbReference type="InterPro" id="IPR015590">
    <property type="entry name" value="Aldehyde_DH_dom"/>
</dbReference>
<evidence type="ECO:0000256" key="9">
    <source>
        <dbReference type="ARBA" id="ARBA00060997"/>
    </source>
</evidence>
<keyword evidence="4" id="KW-0641">Proline biosynthesis</keyword>
<dbReference type="EMBL" id="KV878128">
    <property type="protein sequence ID" value="OJJ01000.1"/>
    <property type="molecule type" value="Genomic_DNA"/>
</dbReference>
<keyword evidence="6" id="KW-0560">Oxidoreductase</keyword>
<evidence type="ECO:0000256" key="1">
    <source>
        <dbReference type="ARBA" id="ARBA00004985"/>
    </source>
</evidence>
<dbReference type="AlphaFoldDB" id="A0A1L9PHJ5"/>
<evidence type="ECO:0000256" key="4">
    <source>
        <dbReference type="ARBA" id="ARBA00022650"/>
    </source>
</evidence>
<dbReference type="STRING" id="1036611.A0A1L9PHJ5"/>
<keyword evidence="14" id="KW-1185">Reference proteome</keyword>
<dbReference type="FunFam" id="3.40.309.10:FF:000006">
    <property type="entry name" value="Gamma-glutamyl phosphate reductase"/>
    <property type="match status" value="1"/>
</dbReference>
<dbReference type="VEuPathDB" id="FungiDB:ASPVEDRAFT_130520"/>
<dbReference type="CDD" id="cd07079">
    <property type="entry name" value="ALDH_F18-19_ProA-GPR"/>
    <property type="match status" value="1"/>
</dbReference>
<evidence type="ECO:0000256" key="11">
    <source>
        <dbReference type="ARBA" id="ARBA00077451"/>
    </source>
</evidence>
<evidence type="ECO:0000256" key="5">
    <source>
        <dbReference type="ARBA" id="ARBA00022857"/>
    </source>
</evidence>
<evidence type="ECO:0000256" key="10">
    <source>
        <dbReference type="ARBA" id="ARBA00075718"/>
    </source>
</evidence>
<dbReference type="GO" id="GO:0055129">
    <property type="term" value="P:L-proline biosynthetic process"/>
    <property type="evidence" value="ECO:0007669"/>
    <property type="project" value="UniProtKB-UniPathway"/>
</dbReference>
<dbReference type="InterPro" id="IPR016163">
    <property type="entry name" value="Ald_DH_C"/>
</dbReference>
<dbReference type="InterPro" id="IPR012134">
    <property type="entry name" value="Glu-5-SA_DH"/>
</dbReference>
<dbReference type="Proteomes" id="UP000184073">
    <property type="component" value="Unassembled WGS sequence"/>
</dbReference>
<evidence type="ECO:0000313" key="14">
    <source>
        <dbReference type="Proteomes" id="UP000184073"/>
    </source>
</evidence>
<feature type="domain" description="Aldehyde dehydrogenase" evidence="12">
    <location>
        <begin position="9"/>
        <end position="278"/>
    </location>
</feature>
<dbReference type="SUPFAM" id="SSF53720">
    <property type="entry name" value="ALDH-like"/>
    <property type="match status" value="1"/>
</dbReference>
<gene>
    <name evidence="13" type="ORF">ASPVEDRAFT_130520</name>
</gene>
<dbReference type="HAMAP" id="MF_00412">
    <property type="entry name" value="ProA"/>
    <property type="match status" value="1"/>
</dbReference>